<keyword evidence="3 12" id="KW-0245">EGF-like domain</keyword>
<comment type="subcellular location">
    <subcellularLocation>
        <location evidence="1">Cell membrane</location>
        <topology evidence="1">Single-pass type I membrane protein</topology>
    </subcellularLocation>
</comment>
<evidence type="ECO:0000256" key="11">
    <source>
        <dbReference type="ARBA" id="ARBA00023180"/>
    </source>
</evidence>
<evidence type="ECO:0000256" key="3">
    <source>
        <dbReference type="ARBA" id="ARBA00022536"/>
    </source>
</evidence>
<dbReference type="EMBL" id="CAKKLH010000340">
    <property type="protein sequence ID" value="CAH0113494.1"/>
    <property type="molecule type" value="Genomic_DNA"/>
</dbReference>
<dbReference type="FunFam" id="2.10.25.10:FF:000006">
    <property type="entry name" value="Versican core protein-like isoform 1"/>
    <property type="match status" value="1"/>
</dbReference>
<dbReference type="FunFam" id="2.10.25.10:FF:000508">
    <property type="entry name" value="Eyes shut homolog"/>
    <property type="match status" value="1"/>
</dbReference>
<evidence type="ECO:0000256" key="6">
    <source>
        <dbReference type="ARBA" id="ARBA00022737"/>
    </source>
</evidence>
<dbReference type="InterPro" id="IPR000152">
    <property type="entry name" value="EGF-type_Asp/Asn_hydroxyl_site"/>
</dbReference>
<dbReference type="GO" id="GO:0007154">
    <property type="term" value="P:cell communication"/>
    <property type="evidence" value="ECO:0007669"/>
    <property type="project" value="UniProtKB-ARBA"/>
</dbReference>
<dbReference type="PROSITE" id="PS00010">
    <property type="entry name" value="ASX_HYDROXYL"/>
    <property type="match status" value="4"/>
</dbReference>
<evidence type="ECO:0000256" key="9">
    <source>
        <dbReference type="ARBA" id="ARBA00023136"/>
    </source>
</evidence>
<name>A0A8J2S9V6_9CRUS</name>
<evidence type="ECO:0000313" key="17">
    <source>
        <dbReference type="EMBL" id="CAH0113494.1"/>
    </source>
</evidence>
<dbReference type="PROSITE" id="PS50026">
    <property type="entry name" value="EGF_3"/>
    <property type="match status" value="10"/>
</dbReference>
<feature type="region of interest" description="Disordered" evidence="13">
    <location>
        <begin position="575"/>
        <end position="597"/>
    </location>
</feature>
<evidence type="ECO:0008006" key="19">
    <source>
        <dbReference type="Google" id="ProtNLM"/>
    </source>
</evidence>
<sequence length="1272" mass="139828">MIGIDCSVIIGLVVVFLTASSSVATESQSFDGNNSITDPELMEQVERHNHHPPSSSAAELRNDILACQSDPCFHGLCIDHTNNSTYSCFCEDGYTGYQCQTDWNECWNGPCKHGGTCVDGIGRYHCLCRPGFTGDDCQVDIDECQSDPCQNGATCQDGNNGYRCRCLPGYEGAFCQVDVAVCRHQQHHNDTSSRDIFLPPTCRHGARCVEGPGLAYHCLCPEGWTGKHCETDVDECCSNPCKNGGHCIDFIGSYQCACAHGFTGRNCETALERCDDKICGYQGMCWLDGDDGQTSCYCRPDFHGAHCEDQYNECLLPGTKCLNGGQCIDQVDGYSCSCPSQWTGPRCQSVNNQTGHEEKHEMTVSSALSTMSSMPVITTQQSTTIQVPLDMTTLLSNASSDDVLSTLESDHIDGETDQTTTVEWTTWIAVTTTNLSREMENTIWTTETTQETTTNGSIPKDLLTLPTTISDETTSMSTTTDALETTSTTPFMETITTDTAIKWKTTVSSSSTGKPSTTFPFPTESRKPENWGLDGQEREMNNFTTPVSPISFPFDSTKMTTRTAISYSTPFDDQISTTTPSATTTLSTTLRNEKRTEDVTAGVTTIHQPTDGRPPEADLVSITLEPEIDTATTASASIDLDIPLSIHPHPEESNTTDTPSLPTDPFVAITTLPTDLDTRNQITTVKAIAGEYPLMEPTYPALSPGIPAGSCTSEICLNGGTCVMTQEGWQCRCSWRNEGRRCETDRKLRVPQFHGNSYLSYAVVDRMQSDDPNHQQVLEARLEFSTTAPLGLISYIHSIDAHVYLAVYVERSVLKFRLSCGRQQMTLVETKYNVSDGDIHAIFMRFLKVEDRNSSSTFCMGSVKLNNSYSMNGEQRLAEDERFTWPGRLHIGGRPTGVPTPAELVFLPGIIGCAYTLEIDGNRLDMIADAVQGKALDECPDRRANCGGLRCLNGGICRSHLDNTEKENEQHFEGGGCLCPMGWVGDQCEIRQCPCNPCQVNSTCLMSPNDQMICVCSYGRIGSLCEIAVNVTRPQFDGTFMGHSSYLSLTPPPFIREHFELKFSFVTDDARQVALLLFIGQQVNADQMTASGIEEKRDFLAISFIRGHVALTWDLGSGARRIFTARPVSVSTMGGHSVHVGMRGRVAWLQVNNQPTVTGRSPGILSVLNAHPSLFLGGHSSFNHSRLPSDLPLHSGFRGCIYDLVFRSREFADRDQEFDHHNTINHWLPPVQSGRGVRQCSIPSCRLRMPKTGGENSTSWSSNDVDDQFDDC</sequence>
<feature type="chain" id="PRO_5035321685" description="Protein eyes shut" evidence="14">
    <location>
        <begin position="25"/>
        <end position="1272"/>
    </location>
</feature>
<feature type="disulfide bond" evidence="12">
    <location>
        <begin position="166"/>
        <end position="175"/>
    </location>
</feature>
<dbReference type="PROSITE" id="PS01186">
    <property type="entry name" value="EGF_2"/>
    <property type="match status" value="6"/>
</dbReference>
<dbReference type="InterPro" id="IPR001791">
    <property type="entry name" value="Laminin_G"/>
</dbReference>
<dbReference type="InterPro" id="IPR013032">
    <property type="entry name" value="EGF-like_CS"/>
</dbReference>
<feature type="disulfide bond" evidence="12">
    <location>
        <begin position="258"/>
        <end position="267"/>
    </location>
</feature>
<feature type="disulfide bond" evidence="12">
    <location>
        <begin position="298"/>
        <end position="307"/>
    </location>
</feature>
<evidence type="ECO:0000256" key="5">
    <source>
        <dbReference type="ARBA" id="ARBA00022729"/>
    </source>
</evidence>
<dbReference type="PROSITE" id="PS50025">
    <property type="entry name" value="LAM_G_DOMAIN"/>
    <property type="match status" value="2"/>
</dbReference>
<proteinExistence type="predicted"/>
<gene>
    <name evidence="17" type="ORF">DGAL_LOCUS17390</name>
</gene>
<dbReference type="InterPro" id="IPR018097">
    <property type="entry name" value="EGF_Ca-bd_CS"/>
</dbReference>
<evidence type="ECO:0000256" key="14">
    <source>
        <dbReference type="SAM" id="SignalP"/>
    </source>
</evidence>
<feature type="domain" description="EGF-like" evidence="16">
    <location>
        <begin position="270"/>
        <end position="308"/>
    </location>
</feature>
<feature type="domain" description="Laminin G" evidence="15">
    <location>
        <begin position="751"/>
        <end position="946"/>
    </location>
</feature>
<feature type="disulfide bond" evidence="12">
    <location>
        <begin position="338"/>
        <end position="347"/>
    </location>
</feature>
<dbReference type="GO" id="GO:0023052">
    <property type="term" value="P:signaling"/>
    <property type="evidence" value="ECO:0007669"/>
    <property type="project" value="UniProtKB-ARBA"/>
</dbReference>
<dbReference type="GO" id="GO:0048589">
    <property type="term" value="P:developmental growth"/>
    <property type="evidence" value="ECO:0007669"/>
    <property type="project" value="UniProtKB-ARBA"/>
</dbReference>
<feature type="disulfide bond" evidence="12">
    <location>
        <begin position="67"/>
        <end position="77"/>
    </location>
</feature>
<feature type="region of interest" description="Disordered" evidence="13">
    <location>
        <begin position="1251"/>
        <end position="1272"/>
    </location>
</feature>
<feature type="region of interest" description="Disordered" evidence="13">
    <location>
        <begin position="507"/>
        <end position="529"/>
    </location>
</feature>
<keyword evidence="5 14" id="KW-0732">Signal</keyword>
<dbReference type="SMART" id="SM00282">
    <property type="entry name" value="LamG"/>
    <property type="match status" value="2"/>
</dbReference>
<feature type="disulfide bond" evidence="12">
    <location>
        <begin position="220"/>
        <end position="229"/>
    </location>
</feature>
<feature type="domain" description="EGF-like" evidence="16">
    <location>
        <begin position="996"/>
        <end position="1026"/>
    </location>
</feature>
<dbReference type="SUPFAM" id="SSF57196">
    <property type="entry name" value="EGF/Laminin"/>
    <property type="match status" value="6"/>
</dbReference>
<feature type="signal peptide" evidence="14">
    <location>
        <begin position="1"/>
        <end position="24"/>
    </location>
</feature>
<dbReference type="Pfam" id="PF12661">
    <property type="entry name" value="hEGF"/>
    <property type="match status" value="2"/>
</dbReference>
<feature type="domain" description="EGF-like" evidence="16">
    <location>
        <begin position="193"/>
        <end position="230"/>
    </location>
</feature>
<dbReference type="InterPro" id="IPR013320">
    <property type="entry name" value="ConA-like_dom_sf"/>
</dbReference>
<dbReference type="CDD" id="cd00054">
    <property type="entry name" value="EGF_CA"/>
    <property type="match status" value="5"/>
</dbReference>
<dbReference type="SMART" id="SM00181">
    <property type="entry name" value="EGF"/>
    <property type="match status" value="10"/>
</dbReference>
<feature type="domain" description="EGF-like" evidence="16">
    <location>
        <begin position="942"/>
        <end position="989"/>
    </location>
</feature>
<dbReference type="OrthoDB" id="283575at2759"/>
<keyword evidence="8" id="KW-1133">Transmembrane helix</keyword>
<feature type="compositionally biased region" description="Polar residues" evidence="13">
    <location>
        <begin position="1254"/>
        <end position="1263"/>
    </location>
</feature>
<feature type="domain" description="EGF-like" evidence="16">
    <location>
        <begin position="310"/>
        <end position="348"/>
    </location>
</feature>
<keyword evidence="11" id="KW-0325">Glycoprotein</keyword>
<evidence type="ECO:0000256" key="7">
    <source>
        <dbReference type="ARBA" id="ARBA00022837"/>
    </source>
</evidence>
<feature type="disulfide bond" evidence="12">
    <location>
        <begin position="733"/>
        <end position="742"/>
    </location>
</feature>
<feature type="domain" description="EGF-like" evidence="16">
    <location>
        <begin position="63"/>
        <end position="100"/>
    </location>
</feature>
<feature type="domain" description="EGF-like" evidence="16">
    <location>
        <begin position="102"/>
        <end position="138"/>
    </location>
</feature>
<dbReference type="GO" id="GO:0005509">
    <property type="term" value="F:calcium ion binding"/>
    <property type="evidence" value="ECO:0007669"/>
    <property type="project" value="InterPro"/>
</dbReference>
<reference evidence="17" key="1">
    <citation type="submission" date="2021-11" db="EMBL/GenBank/DDBJ databases">
        <authorList>
            <person name="Schell T."/>
        </authorList>
    </citation>
    <scope>NUCLEOTIDE SEQUENCE</scope>
    <source>
        <strain evidence="17">M5</strain>
    </source>
</reference>
<dbReference type="AlphaFoldDB" id="A0A8J2S9V6"/>
<comment type="caution">
    <text evidence="12">Lacks conserved residue(s) required for the propagation of feature annotation.</text>
</comment>
<dbReference type="GO" id="GO:0009653">
    <property type="term" value="P:anatomical structure morphogenesis"/>
    <property type="evidence" value="ECO:0007669"/>
    <property type="project" value="UniProtKB-ARBA"/>
</dbReference>
<dbReference type="Pfam" id="PF00008">
    <property type="entry name" value="EGF"/>
    <property type="match status" value="3"/>
</dbReference>
<feature type="disulfide bond" evidence="12">
    <location>
        <begin position="979"/>
        <end position="988"/>
    </location>
</feature>
<dbReference type="FunFam" id="2.10.25.10:FF:000123">
    <property type="entry name" value="Crumbs homolog 1 (Drosophila)"/>
    <property type="match status" value="2"/>
</dbReference>
<dbReference type="Proteomes" id="UP000789390">
    <property type="component" value="Unassembled WGS sequence"/>
</dbReference>
<dbReference type="GO" id="GO:0048513">
    <property type="term" value="P:animal organ development"/>
    <property type="evidence" value="ECO:0007669"/>
    <property type="project" value="UniProtKB-ARBA"/>
</dbReference>
<keyword evidence="10 12" id="KW-1015">Disulfide bond</keyword>
<protein>
    <recommendedName>
        <fullName evidence="19">Protein eyes shut</fullName>
    </recommendedName>
</protein>
<dbReference type="PANTHER" id="PTHR24049">
    <property type="entry name" value="CRUMBS FAMILY MEMBER"/>
    <property type="match status" value="1"/>
</dbReference>
<evidence type="ECO:0000259" key="15">
    <source>
        <dbReference type="PROSITE" id="PS50025"/>
    </source>
</evidence>
<keyword evidence="9" id="KW-0472">Membrane</keyword>
<evidence type="ECO:0000256" key="4">
    <source>
        <dbReference type="ARBA" id="ARBA00022692"/>
    </source>
</evidence>
<feature type="domain" description="EGF-like" evidence="16">
    <location>
        <begin position="707"/>
        <end position="743"/>
    </location>
</feature>
<feature type="disulfide bond" evidence="12">
    <location>
        <begin position="1016"/>
        <end position="1025"/>
    </location>
</feature>
<dbReference type="Pfam" id="PF02210">
    <property type="entry name" value="Laminin_G_2"/>
    <property type="match status" value="2"/>
</dbReference>
<dbReference type="PROSITE" id="PS01187">
    <property type="entry name" value="EGF_CA"/>
    <property type="match status" value="3"/>
</dbReference>
<evidence type="ECO:0000259" key="16">
    <source>
        <dbReference type="PROSITE" id="PS50026"/>
    </source>
</evidence>
<dbReference type="GO" id="GO:0005886">
    <property type="term" value="C:plasma membrane"/>
    <property type="evidence" value="ECO:0007669"/>
    <property type="project" value="UniProtKB-SubCell"/>
</dbReference>
<evidence type="ECO:0000256" key="12">
    <source>
        <dbReference type="PROSITE-ProRule" id="PRU00076"/>
    </source>
</evidence>
<feature type="domain" description="EGF-like" evidence="16">
    <location>
        <begin position="140"/>
        <end position="176"/>
    </location>
</feature>
<feature type="disulfide bond" evidence="12">
    <location>
        <begin position="279"/>
        <end position="296"/>
    </location>
</feature>
<evidence type="ECO:0000256" key="13">
    <source>
        <dbReference type="SAM" id="MobiDB-lite"/>
    </source>
</evidence>
<feature type="domain" description="EGF-like" evidence="16">
    <location>
        <begin position="232"/>
        <end position="268"/>
    </location>
</feature>
<feature type="disulfide bond" evidence="12">
    <location>
        <begin position="128"/>
        <end position="137"/>
    </location>
</feature>
<evidence type="ECO:0000256" key="2">
    <source>
        <dbReference type="ARBA" id="ARBA00022475"/>
    </source>
</evidence>
<dbReference type="Gene3D" id="2.60.120.200">
    <property type="match status" value="2"/>
</dbReference>
<evidence type="ECO:0000313" key="18">
    <source>
        <dbReference type="Proteomes" id="UP000789390"/>
    </source>
</evidence>
<dbReference type="PANTHER" id="PTHR24049:SF30">
    <property type="match status" value="1"/>
</dbReference>
<dbReference type="FunFam" id="2.10.25.10:FF:000391">
    <property type="entry name" value="Weary, isoform C"/>
    <property type="match status" value="1"/>
</dbReference>
<dbReference type="InterPro" id="IPR051022">
    <property type="entry name" value="Notch_Cell-Fate_Det"/>
</dbReference>
<dbReference type="Gene3D" id="2.10.25.10">
    <property type="entry name" value="Laminin"/>
    <property type="match status" value="8"/>
</dbReference>
<keyword evidence="18" id="KW-1185">Reference proteome</keyword>
<comment type="caution">
    <text evidence="17">The sequence shown here is derived from an EMBL/GenBank/DDBJ whole genome shotgun (WGS) entry which is preliminary data.</text>
</comment>
<keyword evidence="2" id="KW-1003">Cell membrane</keyword>
<feature type="disulfide bond" evidence="12">
    <location>
        <begin position="90"/>
        <end position="99"/>
    </location>
</feature>
<dbReference type="CDD" id="cd00110">
    <property type="entry name" value="LamG"/>
    <property type="match status" value="2"/>
</dbReference>
<keyword evidence="4" id="KW-0812">Transmembrane</keyword>
<evidence type="ECO:0000256" key="8">
    <source>
        <dbReference type="ARBA" id="ARBA00022989"/>
    </source>
</evidence>
<dbReference type="PRINTS" id="PR00010">
    <property type="entry name" value="EGFBLOOD"/>
</dbReference>
<accession>A0A8J2S9V6</accession>
<feature type="domain" description="Laminin G" evidence="15">
    <location>
        <begin position="1036"/>
        <end position="1240"/>
    </location>
</feature>
<keyword evidence="7" id="KW-0106">Calcium</keyword>
<dbReference type="InterPro" id="IPR001881">
    <property type="entry name" value="EGF-like_Ca-bd_dom"/>
</dbReference>
<keyword evidence="6" id="KW-0677">Repeat</keyword>
<dbReference type="PROSITE" id="PS00022">
    <property type="entry name" value="EGF_1"/>
    <property type="match status" value="10"/>
</dbReference>
<dbReference type="SUPFAM" id="SSF49899">
    <property type="entry name" value="Concanavalin A-like lectins/glucanases"/>
    <property type="match status" value="2"/>
</dbReference>
<dbReference type="GO" id="GO:0030855">
    <property type="term" value="P:epithelial cell differentiation"/>
    <property type="evidence" value="ECO:0007669"/>
    <property type="project" value="UniProtKB-ARBA"/>
</dbReference>
<organism evidence="17 18">
    <name type="scientific">Daphnia galeata</name>
    <dbReference type="NCBI Taxonomy" id="27404"/>
    <lineage>
        <taxon>Eukaryota</taxon>
        <taxon>Metazoa</taxon>
        <taxon>Ecdysozoa</taxon>
        <taxon>Arthropoda</taxon>
        <taxon>Crustacea</taxon>
        <taxon>Branchiopoda</taxon>
        <taxon>Diplostraca</taxon>
        <taxon>Cladocera</taxon>
        <taxon>Anomopoda</taxon>
        <taxon>Daphniidae</taxon>
        <taxon>Daphnia</taxon>
    </lineage>
</organism>
<evidence type="ECO:0000256" key="1">
    <source>
        <dbReference type="ARBA" id="ARBA00004251"/>
    </source>
</evidence>
<dbReference type="PRINTS" id="PR01983">
    <property type="entry name" value="NOTCH"/>
</dbReference>
<dbReference type="InterPro" id="IPR000742">
    <property type="entry name" value="EGF"/>
</dbReference>
<feature type="compositionally biased region" description="Polar residues" evidence="13">
    <location>
        <begin position="507"/>
        <end position="520"/>
    </location>
</feature>
<feature type="compositionally biased region" description="Low complexity" evidence="13">
    <location>
        <begin position="576"/>
        <end position="589"/>
    </location>
</feature>
<dbReference type="SMART" id="SM00179">
    <property type="entry name" value="EGF_CA"/>
    <property type="match status" value="7"/>
</dbReference>
<evidence type="ECO:0000256" key="10">
    <source>
        <dbReference type="ARBA" id="ARBA00023157"/>
    </source>
</evidence>